<protein>
    <recommendedName>
        <fullName evidence="3">Outer membrane lipoprotein BamD-like domain-containing protein</fullName>
    </recommendedName>
</protein>
<gene>
    <name evidence="4" type="ordered locus">TPASS_0369</name>
</gene>
<feature type="compositionally biased region" description="Basic and acidic residues" evidence="2">
    <location>
        <begin position="415"/>
        <end position="426"/>
    </location>
</feature>
<dbReference type="EMBL" id="CP000805">
    <property type="protein sequence ID" value="ACD70795.1"/>
    <property type="molecule type" value="Genomic_DNA"/>
</dbReference>
<name>A0A0H3BIQ1_TREPS</name>
<feature type="compositionally biased region" description="Pro residues" evidence="2">
    <location>
        <begin position="122"/>
        <end position="144"/>
    </location>
</feature>
<dbReference type="GeneID" id="93876145"/>
<feature type="region of interest" description="Disordered" evidence="2">
    <location>
        <begin position="29"/>
        <end position="197"/>
    </location>
</feature>
<dbReference type="PATRIC" id="fig|455434.6.peg.372"/>
<dbReference type="SMR" id="A0A0H3BIQ1"/>
<evidence type="ECO:0000256" key="2">
    <source>
        <dbReference type="SAM" id="MobiDB-lite"/>
    </source>
</evidence>
<sequence>MSVWVALALLGMCVSCTHVPPPRALIVSKEPPPALDSAPRPAIPEAVPLPSPVEEEIAGRLPPAPAAAPERVPESSQEREQKPESSKPQVVEPVSLASPVKPREAGSVPDVLPVPEVSSPHVAPPAPPAPTAPRPHRPSPPPVSPSASKPKQRAVPPSPPPASEPPREAEVQAEPEPAEDSPRAMVPEEPPEDEVPRVSRAVQLAVGQKLEVLYPGEGWVYVGEHTAQPGLRYHQRKLEESHSLFTFSAEREGDFVLAFSYFDVFRGDFVSDALAVKVVPKREGLARVVRAPEYRRTVSSPPDTVVSELSPAGTGTERRAEESGTSGSQRAAAHTGAPVRQDQTDTAVAEKAQHGTPRPDEKKDREPTVGGRDPVPSDAVAQGVSERYSPRKISPASQPSAPSAAPIEAHVPASAHKEGQEKRDHLAEARQFCAQGNARDALASLGDFFAQFPSHERMDEAWFLRGQAYEINGAQRNVRLALEAYKTILERFPHSPYWKKADERARFIKNFFIKIS</sequence>
<keyword evidence="1" id="KW-0732">Signal</keyword>
<feature type="region of interest" description="Disordered" evidence="2">
    <location>
        <begin position="296"/>
        <end position="426"/>
    </location>
</feature>
<dbReference type="SUPFAM" id="SSF48452">
    <property type="entry name" value="TPR-like"/>
    <property type="match status" value="1"/>
</dbReference>
<dbReference type="KEGG" id="tpp:TPASS_0369"/>
<dbReference type="AlphaFoldDB" id="A0A0H3BIQ1"/>
<dbReference type="Pfam" id="PF13525">
    <property type="entry name" value="YfiO"/>
    <property type="match status" value="1"/>
</dbReference>
<organism evidence="4 5">
    <name type="scientific">Treponema pallidum subsp. pallidum (strain SS14)</name>
    <dbReference type="NCBI Taxonomy" id="455434"/>
    <lineage>
        <taxon>Bacteria</taxon>
        <taxon>Pseudomonadati</taxon>
        <taxon>Spirochaetota</taxon>
        <taxon>Spirochaetia</taxon>
        <taxon>Spirochaetales</taxon>
        <taxon>Treponemataceae</taxon>
        <taxon>Treponema</taxon>
    </lineage>
</organism>
<evidence type="ECO:0000256" key="1">
    <source>
        <dbReference type="ARBA" id="ARBA00022729"/>
    </source>
</evidence>
<evidence type="ECO:0000313" key="5">
    <source>
        <dbReference type="Proteomes" id="UP000001202"/>
    </source>
</evidence>
<proteinExistence type="predicted"/>
<dbReference type="Proteomes" id="UP000001202">
    <property type="component" value="Chromosome"/>
</dbReference>
<feature type="compositionally biased region" description="Low complexity" evidence="2">
    <location>
        <begin position="145"/>
        <end position="155"/>
    </location>
</feature>
<dbReference type="InterPro" id="IPR039565">
    <property type="entry name" value="BamD-like"/>
</dbReference>
<reference evidence="4 5" key="1">
    <citation type="journal article" date="2008" name="BMC Microbiol.">
        <title>Complete genome sequence of Treponema pallidum ssp. pallidum strain SS14 determined with oligonucleotide arrays.</title>
        <authorList>
            <person name="Matejkova P."/>
            <person name="Strouhal M."/>
            <person name="Smajs D."/>
            <person name="Norris S.J."/>
            <person name="Palzkill T."/>
            <person name="Petrosino J.F."/>
            <person name="Sodergren E."/>
            <person name="Norton J.E."/>
            <person name="Singh J."/>
            <person name="Richmond T.A."/>
            <person name="Molla M.N."/>
            <person name="Albert T.J."/>
            <person name="Weinstock G.M."/>
        </authorList>
    </citation>
    <scope>NUCLEOTIDE SEQUENCE [LARGE SCALE GENOMIC DNA]</scope>
    <source>
        <strain evidence="4 5">SS14</strain>
    </source>
</reference>
<evidence type="ECO:0000259" key="3">
    <source>
        <dbReference type="Pfam" id="PF13525"/>
    </source>
</evidence>
<dbReference type="RefSeq" id="WP_010881817.1">
    <property type="nucleotide sequence ID" value="NC_010741.1"/>
</dbReference>
<feature type="compositionally biased region" description="Basic and acidic residues" evidence="2">
    <location>
        <begin position="71"/>
        <end position="85"/>
    </location>
</feature>
<accession>A0A0H3BIQ1</accession>
<feature type="domain" description="Outer membrane lipoprotein BamD-like" evidence="3">
    <location>
        <begin position="435"/>
        <end position="512"/>
    </location>
</feature>
<dbReference type="InterPro" id="IPR011990">
    <property type="entry name" value="TPR-like_helical_dom_sf"/>
</dbReference>
<evidence type="ECO:0000313" key="4">
    <source>
        <dbReference type="EMBL" id="ACD70795.1"/>
    </source>
</evidence>
<feature type="compositionally biased region" description="Basic and acidic residues" evidence="2">
    <location>
        <begin position="351"/>
        <end position="367"/>
    </location>
</feature>
<feature type="compositionally biased region" description="Low complexity" evidence="2">
    <location>
        <begin position="394"/>
        <end position="406"/>
    </location>
</feature>
<dbReference type="Gene3D" id="1.25.40.10">
    <property type="entry name" value="Tetratricopeptide repeat domain"/>
    <property type="match status" value="1"/>
</dbReference>